<feature type="short sequence motif" description="Histidine triad motif" evidence="1">
    <location>
        <begin position="98"/>
        <end position="102"/>
    </location>
</feature>
<dbReference type="InterPro" id="IPR019808">
    <property type="entry name" value="Histidine_triad_CS"/>
</dbReference>
<keyword evidence="4" id="KW-1185">Reference proteome</keyword>
<dbReference type="CDD" id="cd01276">
    <property type="entry name" value="PKCI_related"/>
    <property type="match status" value="1"/>
</dbReference>
<dbReference type="PRINTS" id="PR00332">
    <property type="entry name" value="HISTRIAD"/>
</dbReference>
<name>A0ABX1TLT6_9GAMM</name>
<dbReference type="Pfam" id="PF01230">
    <property type="entry name" value="HIT"/>
    <property type="match status" value="1"/>
</dbReference>
<sequence>MNDCIFCKIAAGEIPADIVYDDGEVLAFRDINPEAPVHLLLIPRRHIATLNDLSEADAALVGRLYLAGQQIAMELGVAESGYRTVINCNRDAGQLVFHIHMHLLAGRELGWPPG</sequence>
<comment type="caution">
    <text evidence="3">The sequence shown here is derived from an EMBL/GenBank/DDBJ whole genome shotgun (WGS) entry which is preliminary data.</text>
</comment>
<proteinExistence type="predicted"/>
<dbReference type="EMBL" id="SPMZ01000027">
    <property type="protein sequence ID" value="NMQ19519.1"/>
    <property type="molecule type" value="Genomic_DNA"/>
</dbReference>
<accession>A0ABX1TLT6</accession>
<dbReference type="SUPFAM" id="SSF54197">
    <property type="entry name" value="HIT-like"/>
    <property type="match status" value="1"/>
</dbReference>
<evidence type="ECO:0000313" key="3">
    <source>
        <dbReference type="EMBL" id="NMQ19519.1"/>
    </source>
</evidence>
<dbReference type="Proteomes" id="UP000760480">
    <property type="component" value="Unassembled WGS sequence"/>
</dbReference>
<dbReference type="RefSeq" id="WP_169248771.1">
    <property type="nucleotide sequence ID" value="NZ_SPMZ01000027.1"/>
</dbReference>
<gene>
    <name evidence="3" type="ORF">E4P82_10125</name>
</gene>
<dbReference type="InterPro" id="IPR036265">
    <property type="entry name" value="HIT-like_sf"/>
</dbReference>
<feature type="domain" description="HIT" evidence="2">
    <location>
        <begin position="5"/>
        <end position="114"/>
    </location>
</feature>
<dbReference type="PANTHER" id="PTHR23089">
    <property type="entry name" value="HISTIDINE TRIAD HIT PROTEIN"/>
    <property type="match status" value="1"/>
</dbReference>
<dbReference type="InterPro" id="IPR001310">
    <property type="entry name" value="Histidine_triad_HIT"/>
</dbReference>
<organism evidence="3 4">
    <name type="scientific">Candidatus Competibacter phosphatis</name>
    <dbReference type="NCBI Taxonomy" id="221280"/>
    <lineage>
        <taxon>Bacteria</taxon>
        <taxon>Pseudomonadati</taxon>
        <taxon>Pseudomonadota</taxon>
        <taxon>Gammaproteobacteria</taxon>
        <taxon>Candidatus Competibacteraceae</taxon>
        <taxon>Candidatus Competibacter</taxon>
    </lineage>
</organism>
<evidence type="ECO:0000259" key="2">
    <source>
        <dbReference type="PROSITE" id="PS51084"/>
    </source>
</evidence>
<dbReference type="InterPro" id="IPR011146">
    <property type="entry name" value="HIT-like"/>
</dbReference>
<protein>
    <submittedName>
        <fullName evidence="3">Histidine triad nucleotide-binding protein</fullName>
    </submittedName>
</protein>
<dbReference type="PROSITE" id="PS00892">
    <property type="entry name" value="HIT_1"/>
    <property type="match status" value="1"/>
</dbReference>
<evidence type="ECO:0000313" key="4">
    <source>
        <dbReference type="Proteomes" id="UP000760480"/>
    </source>
</evidence>
<dbReference type="Gene3D" id="3.30.428.10">
    <property type="entry name" value="HIT-like"/>
    <property type="match status" value="1"/>
</dbReference>
<reference evidence="3 4" key="1">
    <citation type="submission" date="2019-03" db="EMBL/GenBank/DDBJ databases">
        <title>Metabolic reconstructions from genomes of highly enriched 'Candidatus Accumulibacter' and 'Candidatus Competibacter' bioreactor populations.</title>
        <authorList>
            <person name="Annavajhala M.K."/>
            <person name="Welles L."/>
            <person name="Abbas B."/>
            <person name="Sorokin D."/>
            <person name="Park H."/>
            <person name="Van Loosdrecht M."/>
            <person name="Chandran K."/>
        </authorList>
    </citation>
    <scope>NUCLEOTIDE SEQUENCE [LARGE SCALE GENOMIC DNA]</scope>
    <source>
        <strain evidence="3 4">SBR_G</strain>
    </source>
</reference>
<evidence type="ECO:0000256" key="1">
    <source>
        <dbReference type="PROSITE-ProRule" id="PRU00464"/>
    </source>
</evidence>
<dbReference type="PROSITE" id="PS51084">
    <property type="entry name" value="HIT_2"/>
    <property type="match status" value="1"/>
</dbReference>